<evidence type="ECO:0000313" key="2">
    <source>
        <dbReference type="EMBL" id="KAK1292862.1"/>
    </source>
</evidence>
<dbReference type="Proteomes" id="UP001180020">
    <property type="component" value="Unassembled WGS sequence"/>
</dbReference>
<dbReference type="EMBL" id="JAUJYO010000017">
    <property type="protein sequence ID" value="KAK1292862.1"/>
    <property type="molecule type" value="Genomic_DNA"/>
</dbReference>
<reference evidence="2" key="1">
    <citation type="journal article" date="2023" name="Nat. Commun.">
        <title>Diploid and tetraploid genomes of Acorus and the evolution of monocots.</title>
        <authorList>
            <person name="Ma L."/>
            <person name="Liu K.W."/>
            <person name="Li Z."/>
            <person name="Hsiao Y.Y."/>
            <person name="Qi Y."/>
            <person name="Fu T."/>
            <person name="Tang G.D."/>
            <person name="Zhang D."/>
            <person name="Sun W.H."/>
            <person name="Liu D.K."/>
            <person name="Li Y."/>
            <person name="Chen G.Z."/>
            <person name="Liu X.D."/>
            <person name="Liao X.Y."/>
            <person name="Jiang Y.T."/>
            <person name="Yu X."/>
            <person name="Hao Y."/>
            <person name="Huang J."/>
            <person name="Zhao X.W."/>
            <person name="Ke S."/>
            <person name="Chen Y.Y."/>
            <person name="Wu W.L."/>
            <person name="Hsu J.L."/>
            <person name="Lin Y.F."/>
            <person name="Huang M.D."/>
            <person name="Li C.Y."/>
            <person name="Huang L."/>
            <person name="Wang Z.W."/>
            <person name="Zhao X."/>
            <person name="Zhong W.Y."/>
            <person name="Peng D.H."/>
            <person name="Ahmad S."/>
            <person name="Lan S."/>
            <person name="Zhang J.S."/>
            <person name="Tsai W.C."/>
            <person name="Van de Peer Y."/>
            <person name="Liu Z.J."/>
        </authorList>
    </citation>
    <scope>NUCLEOTIDE SEQUENCE</scope>
    <source>
        <strain evidence="2">CP</strain>
    </source>
</reference>
<comment type="caution">
    <text evidence="2">The sequence shown here is derived from an EMBL/GenBank/DDBJ whole genome shotgun (WGS) entry which is preliminary data.</text>
</comment>
<reference evidence="2" key="2">
    <citation type="submission" date="2023-06" db="EMBL/GenBank/DDBJ databases">
        <authorList>
            <person name="Ma L."/>
            <person name="Liu K.-W."/>
            <person name="Li Z."/>
            <person name="Hsiao Y.-Y."/>
            <person name="Qi Y."/>
            <person name="Fu T."/>
            <person name="Tang G."/>
            <person name="Zhang D."/>
            <person name="Sun W.-H."/>
            <person name="Liu D.-K."/>
            <person name="Li Y."/>
            <person name="Chen G.-Z."/>
            <person name="Liu X.-D."/>
            <person name="Liao X.-Y."/>
            <person name="Jiang Y.-T."/>
            <person name="Yu X."/>
            <person name="Hao Y."/>
            <person name="Huang J."/>
            <person name="Zhao X.-W."/>
            <person name="Ke S."/>
            <person name="Chen Y.-Y."/>
            <person name="Wu W.-L."/>
            <person name="Hsu J.-L."/>
            <person name="Lin Y.-F."/>
            <person name="Huang M.-D."/>
            <person name="Li C.-Y."/>
            <person name="Huang L."/>
            <person name="Wang Z.-W."/>
            <person name="Zhao X."/>
            <person name="Zhong W.-Y."/>
            <person name="Peng D.-H."/>
            <person name="Ahmad S."/>
            <person name="Lan S."/>
            <person name="Zhang J.-S."/>
            <person name="Tsai W.-C."/>
            <person name="Van De Peer Y."/>
            <person name="Liu Z.-J."/>
        </authorList>
    </citation>
    <scope>NUCLEOTIDE SEQUENCE</scope>
    <source>
        <strain evidence="2">CP</strain>
        <tissue evidence="2">Leaves</tissue>
    </source>
</reference>
<evidence type="ECO:0000256" key="1">
    <source>
        <dbReference type="SAM" id="Phobius"/>
    </source>
</evidence>
<organism evidence="2 3">
    <name type="scientific">Acorus calamus</name>
    <name type="common">Sweet flag</name>
    <dbReference type="NCBI Taxonomy" id="4465"/>
    <lineage>
        <taxon>Eukaryota</taxon>
        <taxon>Viridiplantae</taxon>
        <taxon>Streptophyta</taxon>
        <taxon>Embryophyta</taxon>
        <taxon>Tracheophyta</taxon>
        <taxon>Spermatophyta</taxon>
        <taxon>Magnoliopsida</taxon>
        <taxon>Liliopsida</taxon>
        <taxon>Acoraceae</taxon>
        <taxon>Acorus</taxon>
    </lineage>
</organism>
<name>A0AAV9CW91_ACOCL</name>
<proteinExistence type="predicted"/>
<keyword evidence="1" id="KW-1133">Transmembrane helix</keyword>
<protein>
    <submittedName>
        <fullName evidence="2">Uncharacterized protein</fullName>
    </submittedName>
</protein>
<dbReference type="AlphaFoldDB" id="A0AAV9CW91"/>
<keyword evidence="3" id="KW-1185">Reference proteome</keyword>
<evidence type="ECO:0000313" key="3">
    <source>
        <dbReference type="Proteomes" id="UP001180020"/>
    </source>
</evidence>
<keyword evidence="1" id="KW-0812">Transmembrane</keyword>
<keyword evidence="1" id="KW-0472">Membrane</keyword>
<accession>A0AAV9CW91</accession>
<gene>
    <name evidence="2" type="ORF">QJS10_CPB17g01835</name>
</gene>
<sequence>MRGAFHLSVGEYEVVSNPIFFVYVLVIVRVAHMILIRLDLDSHRIVIVYSGRNNSSIYISFY</sequence>
<feature type="transmembrane region" description="Helical" evidence="1">
    <location>
        <begin position="20"/>
        <end position="38"/>
    </location>
</feature>